<accession>A0A5B9DDS9</accession>
<evidence type="ECO:0000313" key="3">
    <source>
        <dbReference type="Proteomes" id="UP000321408"/>
    </source>
</evidence>
<reference evidence="2 3" key="2">
    <citation type="journal article" date="2024" name="Int. J. Syst. Evol. Microbiol.">
        <title>Promethearchaeum syntrophicum gen. nov., sp. nov., an anaerobic, obligately syntrophic archaeon, the first isolate of the lineage 'Asgard' archaea, and proposal of the new archaeal phylum Promethearchaeota phyl. nov. and kingdom Promethearchaeati regn. nov.</title>
        <authorList>
            <person name="Imachi H."/>
            <person name="Nobu M.K."/>
            <person name="Kato S."/>
            <person name="Takaki Y."/>
            <person name="Miyazaki M."/>
            <person name="Miyata M."/>
            <person name="Ogawara M."/>
            <person name="Saito Y."/>
            <person name="Sakai S."/>
            <person name="Tahara Y.O."/>
            <person name="Takano Y."/>
            <person name="Tasumi E."/>
            <person name="Uematsu K."/>
            <person name="Yoshimura T."/>
            <person name="Itoh T."/>
            <person name="Ohkuma M."/>
            <person name="Takai K."/>
        </authorList>
    </citation>
    <scope>NUCLEOTIDE SEQUENCE [LARGE SCALE GENOMIC DNA]</scope>
    <source>
        <strain evidence="2 3">MK-D1</strain>
    </source>
</reference>
<organism evidence="2 3">
    <name type="scientific">Promethearchaeum syntrophicum</name>
    <dbReference type="NCBI Taxonomy" id="2594042"/>
    <lineage>
        <taxon>Archaea</taxon>
        <taxon>Promethearchaeati</taxon>
        <taxon>Promethearchaeota</taxon>
        <taxon>Promethearchaeia</taxon>
        <taxon>Promethearchaeales</taxon>
        <taxon>Promethearchaeaceae</taxon>
        <taxon>Promethearchaeum</taxon>
    </lineage>
</organism>
<sequence>MADQNQIKMQKCFKCGKNTDISCYRCHSPICSKHTFWIHHHFYCEVDFYRERKVGIIKTWGAILALAVVGITSVLLFNR</sequence>
<keyword evidence="1" id="KW-0472">Membrane</keyword>
<dbReference type="RefSeq" id="WP_147664172.1">
    <property type="nucleotide sequence ID" value="NZ_CP042905.2"/>
</dbReference>
<dbReference type="AlphaFoldDB" id="A0A5B9DDS9"/>
<feature type="transmembrane region" description="Helical" evidence="1">
    <location>
        <begin position="59"/>
        <end position="77"/>
    </location>
</feature>
<keyword evidence="3" id="KW-1185">Reference proteome</keyword>
<gene>
    <name evidence="2" type="ORF">DSAG12_03106</name>
</gene>
<keyword evidence="1" id="KW-1133">Transmembrane helix</keyword>
<dbReference type="KEGG" id="psyt:DSAG12_03106"/>
<dbReference type="GeneID" id="41331077"/>
<keyword evidence="1" id="KW-0812">Transmembrane</keyword>
<evidence type="ECO:0000313" key="2">
    <source>
        <dbReference type="EMBL" id="QEE17274.1"/>
    </source>
</evidence>
<name>A0A5B9DDS9_9ARCH</name>
<evidence type="ECO:0000256" key="1">
    <source>
        <dbReference type="SAM" id="Phobius"/>
    </source>
</evidence>
<proteinExistence type="predicted"/>
<reference evidence="2 3" key="1">
    <citation type="journal article" date="2020" name="Nature">
        <title>Isolation of an archaeon at the prokaryote-eukaryote interface.</title>
        <authorList>
            <person name="Imachi H."/>
            <person name="Nobu M.K."/>
            <person name="Nakahara N."/>
            <person name="Morono Y."/>
            <person name="Ogawara M."/>
            <person name="Takaki Y."/>
            <person name="Takano Y."/>
            <person name="Uematsu K."/>
            <person name="Ikuta T."/>
            <person name="Ito M."/>
            <person name="Matsui Y."/>
            <person name="Miyazaki M."/>
            <person name="Murata K."/>
            <person name="Saito Y."/>
            <person name="Sakai S."/>
            <person name="Song C."/>
            <person name="Tasumi E."/>
            <person name="Yamanaka Y."/>
            <person name="Yamaguchi T."/>
            <person name="Kamagata Y."/>
            <person name="Tamaki H."/>
            <person name="Takai K."/>
        </authorList>
    </citation>
    <scope>NUCLEOTIDE SEQUENCE [LARGE SCALE GENOMIC DNA]</scope>
    <source>
        <strain evidence="2 3">MK-D1</strain>
    </source>
</reference>
<dbReference type="EMBL" id="CP042905">
    <property type="protein sequence ID" value="QEE17274.1"/>
    <property type="molecule type" value="Genomic_DNA"/>
</dbReference>
<protein>
    <submittedName>
        <fullName evidence="2">Uncharacterized protein</fullName>
    </submittedName>
</protein>
<dbReference type="Proteomes" id="UP000321408">
    <property type="component" value="Chromosome"/>
</dbReference>